<dbReference type="Proteomes" id="UP000799429">
    <property type="component" value="Unassembled WGS sequence"/>
</dbReference>
<keyword evidence="3" id="KW-1185">Reference proteome</keyword>
<name>A0A9P4S113_9PEZI</name>
<gene>
    <name evidence="2" type="ORF">M501DRAFT_1061940</name>
</gene>
<comment type="caution">
    <text evidence="2">The sequence shown here is derived from an EMBL/GenBank/DDBJ whole genome shotgun (WGS) entry which is preliminary data.</text>
</comment>
<evidence type="ECO:0000313" key="3">
    <source>
        <dbReference type="Proteomes" id="UP000799429"/>
    </source>
</evidence>
<evidence type="ECO:0000256" key="1">
    <source>
        <dbReference type="SAM" id="Phobius"/>
    </source>
</evidence>
<evidence type="ECO:0000313" key="2">
    <source>
        <dbReference type="EMBL" id="KAF2834144.1"/>
    </source>
</evidence>
<feature type="transmembrane region" description="Helical" evidence="1">
    <location>
        <begin position="175"/>
        <end position="205"/>
    </location>
</feature>
<feature type="transmembrane region" description="Helical" evidence="1">
    <location>
        <begin position="133"/>
        <end position="154"/>
    </location>
</feature>
<feature type="transmembrane region" description="Helical" evidence="1">
    <location>
        <begin position="23"/>
        <end position="40"/>
    </location>
</feature>
<dbReference type="EMBL" id="MU006129">
    <property type="protein sequence ID" value="KAF2834144.1"/>
    <property type="molecule type" value="Genomic_DNA"/>
</dbReference>
<dbReference type="AlphaFoldDB" id="A0A9P4S113"/>
<protein>
    <submittedName>
        <fullName evidence="2">Uncharacterized protein</fullName>
    </submittedName>
</protein>
<sequence length="471" mass="50636">MYGAIHRPEGHGLLSKKLADVSWQDYPFILVILPAFWSASTLNQQQSFGILSLLGIVYFGSFLRPVNPSTQSDAGTVATTPDGQTLFTGLLNALQGLAGPLETCVKVSFLVALALSTPYNNQPASDSLIFQPWTYVVLAIALTVIGIIAPPRIFSGAARFAYLQHNADFRRHYELLLTGWAYFAFALPTAFPALFTFVSVGILFLSVRAALVVHRHYSTMAREVVDAAAEIADKAQTGVQHGRGRLLVGEEYERQLLGIVAASRRDALVALSVRATDFFECATAAWAAIGVVVTPAEDATKRARDLADAAQDVIDVEKPEADEEKMEELAQFLLQRANDAAAEGDAVLGKLRSAQEAVRTSQRAEGQARTARQVTMKNASEAAKAASDVGQKLKGCSERLYQATRNAEKAVRLVTRASETAVEGDIDAAKGILVAARDAANEVEAVRAVINSAVDGSYVILLGFLQKLPLS</sequence>
<keyword evidence="1" id="KW-1133">Transmembrane helix</keyword>
<keyword evidence="1" id="KW-0812">Transmembrane</keyword>
<dbReference type="OrthoDB" id="5326843at2759"/>
<proteinExistence type="predicted"/>
<feature type="transmembrane region" description="Helical" evidence="1">
    <location>
        <begin position="47"/>
        <end position="63"/>
    </location>
</feature>
<organism evidence="2 3">
    <name type="scientific">Patellaria atrata CBS 101060</name>
    <dbReference type="NCBI Taxonomy" id="1346257"/>
    <lineage>
        <taxon>Eukaryota</taxon>
        <taxon>Fungi</taxon>
        <taxon>Dikarya</taxon>
        <taxon>Ascomycota</taxon>
        <taxon>Pezizomycotina</taxon>
        <taxon>Dothideomycetes</taxon>
        <taxon>Dothideomycetes incertae sedis</taxon>
        <taxon>Patellariales</taxon>
        <taxon>Patellariaceae</taxon>
        <taxon>Patellaria</taxon>
    </lineage>
</organism>
<keyword evidence="1" id="KW-0472">Membrane</keyword>
<accession>A0A9P4S113</accession>
<reference evidence="2" key="1">
    <citation type="journal article" date="2020" name="Stud. Mycol.">
        <title>101 Dothideomycetes genomes: a test case for predicting lifestyles and emergence of pathogens.</title>
        <authorList>
            <person name="Haridas S."/>
            <person name="Albert R."/>
            <person name="Binder M."/>
            <person name="Bloem J."/>
            <person name="Labutti K."/>
            <person name="Salamov A."/>
            <person name="Andreopoulos B."/>
            <person name="Baker S."/>
            <person name="Barry K."/>
            <person name="Bills G."/>
            <person name="Bluhm B."/>
            <person name="Cannon C."/>
            <person name="Castanera R."/>
            <person name="Culley D."/>
            <person name="Daum C."/>
            <person name="Ezra D."/>
            <person name="Gonzalez J."/>
            <person name="Henrissat B."/>
            <person name="Kuo A."/>
            <person name="Liang C."/>
            <person name="Lipzen A."/>
            <person name="Lutzoni F."/>
            <person name="Magnuson J."/>
            <person name="Mondo S."/>
            <person name="Nolan M."/>
            <person name="Ohm R."/>
            <person name="Pangilinan J."/>
            <person name="Park H.-J."/>
            <person name="Ramirez L."/>
            <person name="Alfaro M."/>
            <person name="Sun H."/>
            <person name="Tritt A."/>
            <person name="Yoshinaga Y."/>
            <person name="Zwiers L.-H."/>
            <person name="Turgeon B."/>
            <person name="Goodwin S."/>
            <person name="Spatafora J."/>
            <person name="Crous P."/>
            <person name="Grigoriev I."/>
        </authorList>
    </citation>
    <scope>NUCLEOTIDE SEQUENCE</scope>
    <source>
        <strain evidence="2">CBS 101060</strain>
    </source>
</reference>